<dbReference type="EMBL" id="CP036289">
    <property type="protein sequence ID" value="QDU78191.1"/>
    <property type="molecule type" value="Genomic_DNA"/>
</dbReference>
<dbReference type="RefSeq" id="WP_144977820.1">
    <property type="nucleotide sequence ID" value="NZ_CP036289.1"/>
</dbReference>
<organism evidence="1 2">
    <name type="scientific">Bremerella volcania</name>
    <dbReference type="NCBI Taxonomy" id="2527984"/>
    <lineage>
        <taxon>Bacteria</taxon>
        <taxon>Pseudomonadati</taxon>
        <taxon>Planctomycetota</taxon>
        <taxon>Planctomycetia</taxon>
        <taxon>Pirellulales</taxon>
        <taxon>Pirellulaceae</taxon>
        <taxon>Bremerella</taxon>
    </lineage>
</organism>
<protein>
    <submittedName>
        <fullName evidence="1">Uncharacterized protein</fullName>
    </submittedName>
</protein>
<dbReference type="OrthoDB" id="9758052at2"/>
<dbReference type="AlphaFoldDB" id="A0A518CG44"/>
<evidence type="ECO:0000313" key="2">
    <source>
        <dbReference type="Proteomes" id="UP000318626"/>
    </source>
</evidence>
<accession>A0A518CG44</accession>
<sequence>MRCCDLRIILLVFVLLTGCDKNSNSQKLASQLPSVSIQTAEDDAESLTYHWDHHGKDTACLLPIPNLTSKPVTMRFRQAKIDGSLVGVLFLESEYAIEVGKILSDQTMIFVRPGEVIPYHDQLYRVTFDDDSLDLKRVTQFIPESFRPNPGHLVIPLTEHPAIRRRLFHLQRDDWSDYERVRVIHIAEDASHAKYQGKPYYDSAQGVLEDNTIEPNEVVHRWAQSTTDVAAIVPPVEIEGVGKLRGWVAFRQTLADN</sequence>
<gene>
    <name evidence="1" type="ORF">Pan97_52740</name>
</gene>
<dbReference type="KEGG" id="bvo:Pan97_52740"/>
<proteinExistence type="predicted"/>
<keyword evidence="2" id="KW-1185">Reference proteome</keyword>
<reference evidence="2" key="1">
    <citation type="submission" date="2019-02" db="EMBL/GenBank/DDBJ databases">
        <title>Deep-cultivation of Planctomycetes and their phenomic and genomic characterization uncovers novel biology.</title>
        <authorList>
            <person name="Wiegand S."/>
            <person name="Jogler M."/>
            <person name="Boedeker C."/>
            <person name="Pinto D."/>
            <person name="Vollmers J."/>
            <person name="Rivas-Marin E."/>
            <person name="Kohn T."/>
            <person name="Peeters S.H."/>
            <person name="Heuer A."/>
            <person name="Rast P."/>
            <person name="Oberbeckmann S."/>
            <person name="Bunk B."/>
            <person name="Jeske O."/>
            <person name="Meyerdierks A."/>
            <person name="Storesund J.E."/>
            <person name="Kallscheuer N."/>
            <person name="Luecker S."/>
            <person name="Lage O.M."/>
            <person name="Pohl T."/>
            <person name="Merkel B.J."/>
            <person name="Hornburger P."/>
            <person name="Mueller R.-W."/>
            <person name="Bruemmer F."/>
            <person name="Labrenz M."/>
            <person name="Spormann A.M."/>
            <person name="Op den Camp H."/>
            <person name="Overmann J."/>
            <person name="Amann R."/>
            <person name="Jetten M.S.M."/>
            <person name="Mascher T."/>
            <person name="Medema M.H."/>
            <person name="Devos D.P."/>
            <person name="Kaster A.-K."/>
            <person name="Ovreas L."/>
            <person name="Rohde M."/>
            <person name="Galperin M.Y."/>
            <person name="Jogler C."/>
        </authorList>
    </citation>
    <scope>NUCLEOTIDE SEQUENCE [LARGE SCALE GENOMIC DNA]</scope>
    <source>
        <strain evidence="2">Pan97</strain>
    </source>
</reference>
<dbReference type="Proteomes" id="UP000318626">
    <property type="component" value="Chromosome"/>
</dbReference>
<dbReference type="PROSITE" id="PS51257">
    <property type="entry name" value="PROKAR_LIPOPROTEIN"/>
    <property type="match status" value="1"/>
</dbReference>
<name>A0A518CG44_9BACT</name>
<evidence type="ECO:0000313" key="1">
    <source>
        <dbReference type="EMBL" id="QDU78191.1"/>
    </source>
</evidence>